<evidence type="ECO:0000313" key="2">
    <source>
        <dbReference type="EMBL" id="KAJ8888952.1"/>
    </source>
</evidence>
<dbReference type="EMBL" id="JARBHB010000003">
    <property type="protein sequence ID" value="KAJ8888952.1"/>
    <property type="molecule type" value="Genomic_DNA"/>
</dbReference>
<sequence>MKCRGGSSDVCRLLYQGAQQLCSAIFAINRRSAATQRSSPVLITPPTPFFPDTCPLHNPPRSPPNEGTNTALVASHPSKRPRRCRSGVVVRLHPSCIGEPGSIPGGVAHGCTHVGIMSNDATGRRVFSGIFCLPTLSFRHCSIPHLRANQISSLTHSILSVNTLGRHVYVDCVYLGQAYSRIPKQMLCDNANMLVLFRMDDTDLRRVYGDHVNTDMTLSDLKKCLCLVLEREYGFFTIVKDWLLYNGSYGHGFVASSCVFTKAMMDVVSYQETMEFVMLVVNTHVDTIVGTGDNLETVELKLQYIEWMLHV</sequence>
<comment type="caution">
    <text evidence="2">The sequence shown here is derived from an EMBL/GenBank/DDBJ whole genome shotgun (WGS) entry which is preliminary data.</text>
</comment>
<dbReference type="Proteomes" id="UP001159363">
    <property type="component" value="Chromosome 3"/>
</dbReference>
<accession>A0ABQ9HXF4</accession>
<gene>
    <name evidence="2" type="ORF">PR048_008446</name>
</gene>
<reference evidence="2 3" key="1">
    <citation type="submission" date="2023-02" db="EMBL/GenBank/DDBJ databases">
        <title>LHISI_Scaffold_Assembly.</title>
        <authorList>
            <person name="Stuart O.P."/>
            <person name="Cleave R."/>
            <person name="Magrath M.J.L."/>
            <person name="Mikheyev A.S."/>
        </authorList>
    </citation>
    <scope>NUCLEOTIDE SEQUENCE [LARGE SCALE GENOMIC DNA]</scope>
    <source>
        <strain evidence="2">Daus_M_001</strain>
        <tissue evidence="2">Leg muscle</tissue>
    </source>
</reference>
<name>A0ABQ9HXF4_9NEOP</name>
<evidence type="ECO:0000313" key="3">
    <source>
        <dbReference type="Proteomes" id="UP001159363"/>
    </source>
</evidence>
<evidence type="ECO:0000256" key="1">
    <source>
        <dbReference type="SAM" id="MobiDB-lite"/>
    </source>
</evidence>
<protein>
    <submittedName>
        <fullName evidence="2">Uncharacterized protein</fullName>
    </submittedName>
</protein>
<feature type="region of interest" description="Disordered" evidence="1">
    <location>
        <begin position="57"/>
        <end position="79"/>
    </location>
</feature>
<proteinExistence type="predicted"/>
<keyword evidence="3" id="KW-1185">Reference proteome</keyword>
<organism evidence="2 3">
    <name type="scientific">Dryococelus australis</name>
    <dbReference type="NCBI Taxonomy" id="614101"/>
    <lineage>
        <taxon>Eukaryota</taxon>
        <taxon>Metazoa</taxon>
        <taxon>Ecdysozoa</taxon>
        <taxon>Arthropoda</taxon>
        <taxon>Hexapoda</taxon>
        <taxon>Insecta</taxon>
        <taxon>Pterygota</taxon>
        <taxon>Neoptera</taxon>
        <taxon>Polyneoptera</taxon>
        <taxon>Phasmatodea</taxon>
        <taxon>Verophasmatodea</taxon>
        <taxon>Anareolatae</taxon>
        <taxon>Phasmatidae</taxon>
        <taxon>Eurycanthinae</taxon>
        <taxon>Dryococelus</taxon>
    </lineage>
</organism>